<protein>
    <submittedName>
        <fullName evidence="1">Uncharacterized protein</fullName>
    </submittedName>
</protein>
<keyword evidence="2" id="KW-1185">Reference proteome</keyword>
<dbReference type="InterPro" id="IPR045777">
    <property type="entry name" value="DUF6203"/>
</dbReference>
<accession>A0ABP6TCJ0</accession>
<dbReference type="Proteomes" id="UP001501676">
    <property type="component" value="Unassembled WGS sequence"/>
</dbReference>
<evidence type="ECO:0000313" key="2">
    <source>
        <dbReference type="Proteomes" id="UP001501676"/>
    </source>
</evidence>
<sequence>MTSGPTGYQRARAGYQRKVTMLKQLLQGAVLKRLAAKTPMGAAAMIGGSWYLRHRKAKKAQQAGMAR</sequence>
<reference evidence="2" key="1">
    <citation type="journal article" date="2019" name="Int. J. Syst. Evol. Microbiol.">
        <title>The Global Catalogue of Microorganisms (GCM) 10K type strain sequencing project: providing services to taxonomists for standard genome sequencing and annotation.</title>
        <authorList>
            <consortium name="The Broad Institute Genomics Platform"/>
            <consortium name="The Broad Institute Genome Sequencing Center for Infectious Disease"/>
            <person name="Wu L."/>
            <person name="Ma J."/>
        </authorList>
    </citation>
    <scope>NUCLEOTIDE SEQUENCE [LARGE SCALE GENOMIC DNA]</scope>
    <source>
        <strain evidence="2">JCM 9458</strain>
    </source>
</reference>
<organism evidence="1 2">
    <name type="scientific">Cryptosporangium minutisporangium</name>
    <dbReference type="NCBI Taxonomy" id="113569"/>
    <lineage>
        <taxon>Bacteria</taxon>
        <taxon>Bacillati</taxon>
        <taxon>Actinomycetota</taxon>
        <taxon>Actinomycetes</taxon>
        <taxon>Cryptosporangiales</taxon>
        <taxon>Cryptosporangiaceae</taxon>
        <taxon>Cryptosporangium</taxon>
    </lineage>
</organism>
<gene>
    <name evidence="1" type="ORF">GCM10020369_85070</name>
</gene>
<dbReference type="Pfam" id="PF19706">
    <property type="entry name" value="DUF6203"/>
    <property type="match status" value="1"/>
</dbReference>
<evidence type="ECO:0000313" key="1">
    <source>
        <dbReference type="EMBL" id="GAA3399414.1"/>
    </source>
</evidence>
<comment type="caution">
    <text evidence="1">The sequence shown here is derived from an EMBL/GenBank/DDBJ whole genome shotgun (WGS) entry which is preliminary data.</text>
</comment>
<proteinExistence type="predicted"/>
<name>A0ABP6TCJ0_9ACTN</name>
<dbReference type="EMBL" id="BAAAYN010000152">
    <property type="protein sequence ID" value="GAA3399414.1"/>
    <property type="molecule type" value="Genomic_DNA"/>
</dbReference>